<name>A0A140E107_MIMIV</name>
<evidence type="ECO:0000313" key="1">
    <source>
        <dbReference type="EMBL" id="AMK61982.1"/>
    </source>
</evidence>
<dbReference type="EMBL" id="KF959826">
    <property type="protein sequence ID" value="AMK61982.1"/>
    <property type="molecule type" value="Genomic_DNA"/>
</dbReference>
<evidence type="ECO:0000313" key="2">
    <source>
        <dbReference type="Proteomes" id="UP000240935"/>
    </source>
</evidence>
<sequence length="46" mass="5351">MNGSEFFSMIGQLYPVMINETMIKYNDKIVVFSFIGEEITDHSKDM</sequence>
<accession>A0A140E107</accession>
<dbReference type="Proteomes" id="UP000240935">
    <property type="component" value="Segment"/>
</dbReference>
<protein>
    <submittedName>
        <fullName evidence="1">Uncharacterized protein</fullName>
    </submittedName>
</protein>
<proteinExistence type="predicted"/>
<reference evidence="1 2" key="1">
    <citation type="journal article" date="2014" name="Virol. J.">
        <title>Samba virus: a novel mimivirus from a giant rain forest, the Brazilian Amazon.</title>
        <authorList>
            <person name="Campos R.K."/>
            <person name="Boratto P.V."/>
            <person name="Assis F.L."/>
            <person name="Aguiar E.R."/>
            <person name="Silva L.C."/>
            <person name="Albarnaz J.D."/>
            <person name="Dornas F.P."/>
            <person name="Trindade G.S."/>
            <person name="Ferreira P.P."/>
            <person name="Marques J.T."/>
            <person name="Robert C."/>
            <person name="Raoult D."/>
            <person name="Kroon E.G."/>
            <person name="La Scola B."/>
            <person name="Abrahao J.S."/>
        </authorList>
    </citation>
    <scope>NUCLEOTIDE SEQUENCE [LARGE SCALE GENOMIC DNA]</scope>
</reference>
<organism evidence="1 2">
    <name type="scientific">Samba virus</name>
    <dbReference type="NCBI Taxonomy" id="1461100"/>
    <lineage>
        <taxon>Viruses</taxon>
        <taxon>Varidnaviria</taxon>
        <taxon>Bamfordvirae</taxon>
        <taxon>Nucleocytoviricota</taxon>
        <taxon>Megaviricetes</taxon>
        <taxon>Imitervirales</taxon>
        <taxon>Mimiviridae</taxon>
        <taxon>Megamimivirinae</taxon>
        <taxon>Mimivirus</taxon>
        <taxon>Mimivirus bradfordmassiliense</taxon>
    </lineage>
</organism>